<sequence>MFSIKFGIIFLLITLSIWYSLGVKKGHKKKFARRNEISKVEEINDYTGNKWKAKFYSQLADKKQLRKLLFGTNLNMPTCEIKKENQTIEGPSTRTRRDVAYSEDIPSSFLITEKWPECIEIFQHAIENGECSSCWAIAAADSISSRICIRKVNTFREKIRRWSEQTDIISKEAKFLWDFSNLLGNLNDDLTSLRTLSSNFVDEEESMREAWTVLLMLEWVKTQKYTFNSIKEKVDALEEFFKWIENKNLLFYRAMDNEDKKDWITLYWCQFIERKQDDNDKEQQSMDVEMPEPSLIEECLRRESGRWNKEASTSENIHNYDWSFAMRKIFMSKLNNSANIVSAIDLFTCSDNSIKKCNYQGSPAEAFAHSIEKGIRSGTNSDIKSGCKPYPKSYLLKSSKTMKCEEECTNKSWVETKPKKGIVRLFIQWENCENEKREEDSNDKKRYRLYKSIADRGDFVNRIKKEIMREGPVVAFLSSSYSFTTYSSGIYQRNEALKIFDNQYSINEAKRSVLIIGWGQNEEGEEYWVCKASIFNGWGENGIFRILQGNNELGIEETIMFPEIRDPETWHLDEEKLKINLKS</sequence>
<dbReference type="InterPro" id="IPR000668">
    <property type="entry name" value="Peptidase_C1A_C"/>
</dbReference>
<organism evidence="3 4">
    <name type="scientific">Meloidogyne enterolobii</name>
    <name type="common">Root-knot nematode worm</name>
    <name type="synonym">Meloidogyne mayaguensis</name>
    <dbReference type="NCBI Taxonomy" id="390850"/>
    <lineage>
        <taxon>Eukaryota</taxon>
        <taxon>Metazoa</taxon>
        <taxon>Ecdysozoa</taxon>
        <taxon>Nematoda</taxon>
        <taxon>Chromadorea</taxon>
        <taxon>Rhabditida</taxon>
        <taxon>Tylenchina</taxon>
        <taxon>Tylenchomorpha</taxon>
        <taxon>Tylenchoidea</taxon>
        <taxon>Meloidogynidae</taxon>
        <taxon>Meloidogyninae</taxon>
        <taxon>Meloidogyne</taxon>
    </lineage>
</organism>
<comment type="caution">
    <text evidence="3">The sequence shown here is derived from an EMBL/GenBank/DDBJ whole genome shotgun (WGS) entry which is preliminary data.</text>
</comment>
<comment type="similarity">
    <text evidence="1">Belongs to the peptidase C1 family.</text>
</comment>
<proteinExistence type="inferred from homology"/>
<dbReference type="GO" id="GO:0006508">
    <property type="term" value="P:proteolysis"/>
    <property type="evidence" value="ECO:0007669"/>
    <property type="project" value="InterPro"/>
</dbReference>
<dbReference type="OrthoDB" id="387093at2759"/>
<evidence type="ECO:0000259" key="2">
    <source>
        <dbReference type="SMART" id="SM00645"/>
    </source>
</evidence>
<gene>
    <name evidence="3" type="ORF">MENT_LOCUS33485</name>
</gene>
<accession>A0A6V7W2D9</accession>
<dbReference type="Proteomes" id="UP000580250">
    <property type="component" value="Unassembled WGS sequence"/>
</dbReference>
<dbReference type="InterPro" id="IPR038765">
    <property type="entry name" value="Papain-like_cys_pep_sf"/>
</dbReference>
<dbReference type="GO" id="GO:0008234">
    <property type="term" value="F:cysteine-type peptidase activity"/>
    <property type="evidence" value="ECO:0007669"/>
    <property type="project" value="InterPro"/>
</dbReference>
<dbReference type="Pfam" id="PF00112">
    <property type="entry name" value="Peptidase_C1"/>
    <property type="match status" value="1"/>
</dbReference>
<reference evidence="3 4" key="1">
    <citation type="submission" date="2020-08" db="EMBL/GenBank/DDBJ databases">
        <authorList>
            <person name="Koutsovoulos G."/>
            <person name="Danchin GJ E."/>
        </authorList>
    </citation>
    <scope>NUCLEOTIDE SEQUENCE [LARGE SCALE GENOMIC DNA]</scope>
</reference>
<dbReference type="PANTHER" id="PTHR12411">
    <property type="entry name" value="CYSTEINE PROTEASE FAMILY C1-RELATED"/>
    <property type="match status" value="1"/>
</dbReference>
<dbReference type="Gene3D" id="3.90.70.10">
    <property type="entry name" value="Cysteine proteinases"/>
    <property type="match status" value="2"/>
</dbReference>
<evidence type="ECO:0000313" key="3">
    <source>
        <dbReference type="EMBL" id="CAD2181346.1"/>
    </source>
</evidence>
<evidence type="ECO:0000313" key="4">
    <source>
        <dbReference type="Proteomes" id="UP000580250"/>
    </source>
</evidence>
<evidence type="ECO:0000256" key="1">
    <source>
        <dbReference type="ARBA" id="ARBA00008455"/>
    </source>
</evidence>
<feature type="domain" description="Peptidase C1A papain C-terminal" evidence="2">
    <location>
        <begin position="105"/>
        <end position="563"/>
    </location>
</feature>
<protein>
    <recommendedName>
        <fullName evidence="2">Peptidase C1A papain C-terminal domain-containing protein</fullName>
    </recommendedName>
</protein>
<dbReference type="EMBL" id="CAJEWN010000397">
    <property type="protein sequence ID" value="CAD2181346.1"/>
    <property type="molecule type" value="Genomic_DNA"/>
</dbReference>
<name>A0A6V7W2D9_MELEN</name>
<dbReference type="SUPFAM" id="SSF54001">
    <property type="entry name" value="Cysteine proteinases"/>
    <property type="match status" value="2"/>
</dbReference>
<dbReference type="InterPro" id="IPR013128">
    <property type="entry name" value="Peptidase_C1A"/>
</dbReference>
<dbReference type="AlphaFoldDB" id="A0A6V7W2D9"/>
<dbReference type="SMART" id="SM00645">
    <property type="entry name" value="Pept_C1"/>
    <property type="match status" value="1"/>
</dbReference>